<dbReference type="InterPro" id="IPR027417">
    <property type="entry name" value="P-loop_NTPase"/>
</dbReference>
<proteinExistence type="predicted"/>
<keyword evidence="3" id="KW-0131">Cell cycle</keyword>
<dbReference type="RefSeq" id="WP_209603906.1">
    <property type="nucleotide sequence ID" value="NZ_JAGILA010000006.1"/>
</dbReference>
<evidence type="ECO:0000256" key="2">
    <source>
        <dbReference type="ARBA" id="ARBA00022840"/>
    </source>
</evidence>
<dbReference type="PANTHER" id="PTHR12169:SF6">
    <property type="entry name" value="AFG1-LIKE ATPASE"/>
    <property type="match status" value="1"/>
</dbReference>
<dbReference type="SUPFAM" id="SSF52540">
    <property type="entry name" value="P-loop containing nucleoside triphosphate hydrolases"/>
    <property type="match status" value="1"/>
</dbReference>
<dbReference type="InterPro" id="IPR005654">
    <property type="entry name" value="ATPase_AFG1-like"/>
</dbReference>
<sequence length="384" mass="42586">MLNPDDSILHKLETLVAAGQRQRDSAQSAIARRLDHLTAELLASRPSRKANALGWLFAARKKDHPPVKGLYIHGGVGRGKTMLMDMFFDAVPIARKRRAHFHEFMADVHERIYRHRQKLKNGETKQADPIPPVASELFGEARLLCFDEFSVTDIADAMILARLFGELFAKGCVLVATSNVEPDDLYRDGLNRGLFLPFIDLLKANAEIISLDTETDYRLNKTDGHPVWLAPLGPETEAAMDRAWYVETGGAPVASAEIGRKGRKIHVPAAAGTSARFTFADLCAEPLGAADYLAILSRYNTIFLDHVPHLGPHIRNETKRFIILVDALYDQGARLFASAVAEPQHLLTAKRGTEGFEFDRTVSRLIDMQSADYAAQHPGSLTVR</sequence>
<dbReference type="Gene3D" id="3.40.50.300">
    <property type="entry name" value="P-loop containing nucleotide triphosphate hydrolases"/>
    <property type="match status" value="1"/>
</dbReference>
<comment type="caution">
    <text evidence="3">The sequence shown here is derived from an EMBL/GenBank/DDBJ whole genome shotgun (WGS) entry which is preliminary data.</text>
</comment>
<gene>
    <name evidence="3" type="ORF">J2Z31_004142</name>
</gene>
<dbReference type="Pfam" id="PF03969">
    <property type="entry name" value="AFG1_ATPase"/>
    <property type="match status" value="1"/>
</dbReference>
<dbReference type="GO" id="GO:0051301">
    <property type="term" value="P:cell division"/>
    <property type="evidence" value="ECO:0007669"/>
    <property type="project" value="UniProtKB-KW"/>
</dbReference>
<keyword evidence="2" id="KW-0067">ATP-binding</keyword>
<name>A0ABS4R4J2_9HYPH</name>
<protein>
    <submittedName>
        <fullName evidence="3">Cell division protein ZapE</fullName>
    </submittedName>
</protein>
<evidence type="ECO:0000256" key="1">
    <source>
        <dbReference type="ARBA" id="ARBA00022741"/>
    </source>
</evidence>
<dbReference type="PANTHER" id="PTHR12169">
    <property type="entry name" value="ATPASE N2B"/>
    <property type="match status" value="1"/>
</dbReference>
<organism evidence="3 4">
    <name type="scientific">Sinorhizobium kostiense</name>
    <dbReference type="NCBI Taxonomy" id="76747"/>
    <lineage>
        <taxon>Bacteria</taxon>
        <taxon>Pseudomonadati</taxon>
        <taxon>Pseudomonadota</taxon>
        <taxon>Alphaproteobacteria</taxon>
        <taxon>Hyphomicrobiales</taxon>
        <taxon>Rhizobiaceae</taxon>
        <taxon>Sinorhizobium/Ensifer group</taxon>
        <taxon>Sinorhizobium</taxon>
    </lineage>
</organism>
<keyword evidence="3" id="KW-0132">Cell division</keyword>
<keyword evidence="1" id="KW-0547">Nucleotide-binding</keyword>
<dbReference type="NCBIfam" id="NF040713">
    <property type="entry name" value="ZapE"/>
    <property type="match status" value="1"/>
</dbReference>
<dbReference type="EMBL" id="JAGILA010000006">
    <property type="protein sequence ID" value="MBP2237619.1"/>
    <property type="molecule type" value="Genomic_DNA"/>
</dbReference>
<evidence type="ECO:0000313" key="3">
    <source>
        <dbReference type="EMBL" id="MBP2237619.1"/>
    </source>
</evidence>
<reference evidence="3 4" key="1">
    <citation type="submission" date="2021-03" db="EMBL/GenBank/DDBJ databases">
        <title>Genomic Encyclopedia of Type Strains, Phase IV (KMG-IV): sequencing the most valuable type-strain genomes for metagenomic binning, comparative biology and taxonomic classification.</title>
        <authorList>
            <person name="Goeker M."/>
        </authorList>
    </citation>
    <scope>NUCLEOTIDE SEQUENCE [LARGE SCALE GENOMIC DNA]</scope>
    <source>
        <strain evidence="3 4">DSM 13372</strain>
    </source>
</reference>
<dbReference type="Proteomes" id="UP000730739">
    <property type="component" value="Unassembled WGS sequence"/>
</dbReference>
<accession>A0ABS4R4J2</accession>
<keyword evidence="4" id="KW-1185">Reference proteome</keyword>
<evidence type="ECO:0000313" key="4">
    <source>
        <dbReference type="Proteomes" id="UP000730739"/>
    </source>
</evidence>